<evidence type="ECO:0000259" key="1">
    <source>
        <dbReference type="Pfam" id="PF12770"/>
    </source>
</evidence>
<reference evidence="2" key="1">
    <citation type="submission" date="2023-03" db="EMBL/GenBank/DDBJ databases">
        <title>Massive genome expansion in bonnet fungi (Mycena s.s.) driven by repeated elements and novel gene families across ecological guilds.</title>
        <authorList>
            <consortium name="Lawrence Berkeley National Laboratory"/>
            <person name="Harder C.B."/>
            <person name="Miyauchi S."/>
            <person name="Viragh M."/>
            <person name="Kuo A."/>
            <person name="Thoen E."/>
            <person name="Andreopoulos B."/>
            <person name="Lu D."/>
            <person name="Skrede I."/>
            <person name="Drula E."/>
            <person name="Henrissat B."/>
            <person name="Morin E."/>
            <person name="Kohler A."/>
            <person name="Barry K."/>
            <person name="LaButti K."/>
            <person name="Morin E."/>
            <person name="Salamov A."/>
            <person name="Lipzen A."/>
            <person name="Mereny Z."/>
            <person name="Hegedus B."/>
            <person name="Baldrian P."/>
            <person name="Stursova M."/>
            <person name="Weitz H."/>
            <person name="Taylor A."/>
            <person name="Grigoriev I.V."/>
            <person name="Nagy L.G."/>
            <person name="Martin F."/>
            <person name="Kauserud H."/>
        </authorList>
    </citation>
    <scope>NUCLEOTIDE SEQUENCE</scope>
    <source>
        <strain evidence="2">CBHHK067</strain>
    </source>
</reference>
<organism evidence="2 3">
    <name type="scientific">Mycena rosella</name>
    <name type="common">Pink bonnet</name>
    <name type="synonym">Agaricus rosellus</name>
    <dbReference type="NCBI Taxonomy" id="1033263"/>
    <lineage>
        <taxon>Eukaryota</taxon>
        <taxon>Fungi</taxon>
        <taxon>Dikarya</taxon>
        <taxon>Basidiomycota</taxon>
        <taxon>Agaricomycotina</taxon>
        <taxon>Agaricomycetes</taxon>
        <taxon>Agaricomycetidae</taxon>
        <taxon>Agaricales</taxon>
        <taxon>Marasmiineae</taxon>
        <taxon>Mycenaceae</taxon>
        <taxon>Mycena</taxon>
    </lineage>
</organism>
<evidence type="ECO:0000313" key="2">
    <source>
        <dbReference type="EMBL" id="KAJ7631772.1"/>
    </source>
</evidence>
<dbReference type="Pfam" id="PF12770">
    <property type="entry name" value="CHAT"/>
    <property type="match status" value="1"/>
</dbReference>
<dbReference type="EMBL" id="JARKIE010000508">
    <property type="protein sequence ID" value="KAJ7631772.1"/>
    <property type="molecule type" value="Genomic_DNA"/>
</dbReference>
<name>A0AAD7BVK2_MYCRO</name>
<protein>
    <submittedName>
        <fullName evidence="2">CHAT domain-containing protein</fullName>
    </submittedName>
</protein>
<evidence type="ECO:0000313" key="3">
    <source>
        <dbReference type="Proteomes" id="UP001221757"/>
    </source>
</evidence>
<dbReference type="InterPro" id="IPR024983">
    <property type="entry name" value="CHAT_dom"/>
</dbReference>
<proteinExistence type="predicted"/>
<gene>
    <name evidence="2" type="ORF">B0H17DRAFT_995518</name>
</gene>
<feature type="domain" description="CHAT" evidence="1">
    <location>
        <begin position="279"/>
        <end position="549"/>
    </location>
</feature>
<dbReference type="Proteomes" id="UP001221757">
    <property type="component" value="Unassembled WGS sequence"/>
</dbReference>
<dbReference type="AlphaFoldDB" id="A0AAD7BVK2"/>
<accession>A0AAD7BVK2</accession>
<comment type="caution">
    <text evidence="2">The sequence shown here is derived from an EMBL/GenBank/DDBJ whole genome shotgun (WGS) entry which is preliminary data.</text>
</comment>
<sequence>MSFRNRYERLRDPKDLETIHTHYHDSFKLPSMHPETSWDQALSWAYFAESFQSSDCIFAFQAAFRLLPEILWAGHSIPVHHDAIRRLNISDATSIAARTCINLSHLHDAVEMLEQGLATIFQQMLQLKTDVDGLPPHQAKDFLNLSMQLYSGTFINSPISIVEDRKKLLEDIRNQPGFESFLRPKSYNILCHASERGPVITLTSHKDHCDAIILLNPSSEPVHVPLPIVTLELLKSQRDMLKDLLGRCNARSRGQSSSSRLFGQREDFSKKSTQECFQDMLDWLWTHVVGPVYQVLKSHGIFSGRLWWLPTGAFAGLPLHASSPTNEFIHSYTATLGSLLDAYSKKSSSIAPKLVVVGVTHTDFTRGKFLNGVEPEVKKIMSIAKDSDVRCLLGEQATVDAVKQQLQDCSWVHLACHGYQNLQYPTQSHLQLYGGDLELGTILRMPLPNAQFVFLAACQTAMGDAQLVNESFHLGGGFITAGFQSAIGTIWSMNDSDGPTVAEIVYSHLFREGQHPKHTKAAEALHLAVKELKNRKVPYERWMPFIHIGV</sequence>
<keyword evidence="3" id="KW-1185">Reference proteome</keyword>